<dbReference type="PROSITE" id="PS01332">
    <property type="entry name" value="HTH_RRF2_1"/>
    <property type="match status" value="1"/>
</dbReference>
<evidence type="ECO:0000313" key="2">
    <source>
        <dbReference type="Proteomes" id="UP000565715"/>
    </source>
</evidence>
<dbReference type="Gene3D" id="1.10.10.10">
    <property type="entry name" value="Winged helix-like DNA-binding domain superfamily/Winged helix DNA-binding domain"/>
    <property type="match status" value="1"/>
</dbReference>
<keyword evidence="2" id="KW-1185">Reference proteome</keyword>
<accession>A0A846XG97</accession>
<organism evidence="1 2">
    <name type="scientific">Nocardia speluncae</name>
    <dbReference type="NCBI Taxonomy" id="419477"/>
    <lineage>
        <taxon>Bacteria</taxon>
        <taxon>Bacillati</taxon>
        <taxon>Actinomycetota</taxon>
        <taxon>Actinomycetes</taxon>
        <taxon>Mycobacteriales</taxon>
        <taxon>Nocardiaceae</taxon>
        <taxon>Nocardia</taxon>
    </lineage>
</organism>
<dbReference type="Proteomes" id="UP000565715">
    <property type="component" value="Unassembled WGS sequence"/>
</dbReference>
<dbReference type="Pfam" id="PF02082">
    <property type="entry name" value="Rrf2"/>
    <property type="match status" value="1"/>
</dbReference>
<dbReference type="SUPFAM" id="SSF46785">
    <property type="entry name" value="Winged helix' DNA-binding domain"/>
    <property type="match status" value="1"/>
</dbReference>
<dbReference type="GO" id="GO:0005829">
    <property type="term" value="C:cytosol"/>
    <property type="evidence" value="ECO:0007669"/>
    <property type="project" value="TreeGrafter"/>
</dbReference>
<name>A0A846XG97_9NOCA</name>
<comment type="caution">
    <text evidence="1">The sequence shown here is derived from an EMBL/GenBank/DDBJ whole genome shotgun (WGS) entry which is preliminary data.</text>
</comment>
<gene>
    <name evidence="1" type="ORF">HGA13_15605</name>
</gene>
<sequence length="159" mass="17376">MKMGEGVEWSLHCCVTLAWAEEHWPVPIARLAAWFDLPVEYLKKRLQTLVRAGILTSTPGVRGGFGLARPPEQITLLDVVTAIEGGTAPFRCTEIRQRGHSGRTATSDFTHRCGIAAAMRRAELAWRRELAAQTIADLAAAAPAGSAERTRREITTADI</sequence>
<dbReference type="EMBL" id="JAAXOO010000004">
    <property type="protein sequence ID" value="NKY34487.1"/>
    <property type="molecule type" value="Genomic_DNA"/>
</dbReference>
<dbReference type="InterPro" id="IPR036388">
    <property type="entry name" value="WH-like_DNA-bd_sf"/>
</dbReference>
<protein>
    <submittedName>
        <fullName evidence="1">Rrf2 family transcriptional regulator</fullName>
    </submittedName>
</protein>
<evidence type="ECO:0000313" key="1">
    <source>
        <dbReference type="EMBL" id="NKY34487.1"/>
    </source>
</evidence>
<proteinExistence type="predicted"/>
<dbReference type="InterPro" id="IPR030489">
    <property type="entry name" value="TR_Rrf2-type_CS"/>
</dbReference>
<dbReference type="PROSITE" id="PS51197">
    <property type="entry name" value="HTH_RRF2_2"/>
    <property type="match status" value="1"/>
</dbReference>
<dbReference type="AlphaFoldDB" id="A0A846XG97"/>
<dbReference type="RefSeq" id="WP_068046855.1">
    <property type="nucleotide sequence ID" value="NZ_JAAXOO010000004.1"/>
</dbReference>
<reference evidence="1 2" key="1">
    <citation type="submission" date="2020-04" db="EMBL/GenBank/DDBJ databases">
        <title>MicrobeNet Type strains.</title>
        <authorList>
            <person name="Nicholson A.C."/>
        </authorList>
    </citation>
    <scope>NUCLEOTIDE SEQUENCE [LARGE SCALE GENOMIC DNA]</scope>
    <source>
        <strain evidence="1 2">DSM 45078</strain>
    </source>
</reference>
<dbReference type="InterPro" id="IPR036390">
    <property type="entry name" value="WH_DNA-bd_sf"/>
</dbReference>
<dbReference type="PANTHER" id="PTHR33221">
    <property type="entry name" value="WINGED HELIX-TURN-HELIX TRANSCRIPTIONAL REGULATOR, RRF2 FAMILY"/>
    <property type="match status" value="1"/>
</dbReference>
<dbReference type="GO" id="GO:0003700">
    <property type="term" value="F:DNA-binding transcription factor activity"/>
    <property type="evidence" value="ECO:0007669"/>
    <property type="project" value="TreeGrafter"/>
</dbReference>
<dbReference type="InterPro" id="IPR000944">
    <property type="entry name" value="Tscrpt_reg_Rrf2"/>
</dbReference>
<dbReference type="NCBIfam" id="TIGR00738">
    <property type="entry name" value="rrf2_super"/>
    <property type="match status" value="1"/>
</dbReference>
<dbReference type="PANTHER" id="PTHR33221:SF13">
    <property type="entry name" value="TRANSCRIPTIONAL REGULATOR-RELATED"/>
    <property type="match status" value="1"/>
</dbReference>